<protein>
    <submittedName>
        <fullName evidence="1">Uncharacterized protein</fullName>
    </submittedName>
</protein>
<gene>
    <name evidence="1" type="ORF">BamMEX5DRAFT_6778</name>
</gene>
<reference evidence="1 2" key="1">
    <citation type="submission" date="2008-03" db="EMBL/GenBank/DDBJ databases">
        <title>Sequencing of the draft genome and assembly of Burkholderia ambifaria MEX-5.</title>
        <authorList>
            <consortium name="US DOE Joint Genome Institute (JGI-PGF)"/>
            <person name="Copeland A."/>
            <person name="Lucas S."/>
            <person name="Lapidus A."/>
            <person name="Glavina del Rio T."/>
            <person name="Dalin E."/>
            <person name="Tice H."/>
            <person name="Bruce D."/>
            <person name="Goodwin L."/>
            <person name="Pitluck S."/>
            <person name="Larimer F."/>
            <person name="Land M.L."/>
            <person name="Hauser L."/>
            <person name="Tiedje J."/>
            <person name="Richardson P."/>
        </authorList>
    </citation>
    <scope>NUCLEOTIDE SEQUENCE [LARGE SCALE GENOMIC DNA]</scope>
    <source>
        <strain evidence="1 2">MEX-5</strain>
    </source>
</reference>
<dbReference type="AlphaFoldDB" id="B1TG62"/>
<dbReference type="EMBL" id="ABLK01000466">
    <property type="protein sequence ID" value="EDT37442.1"/>
    <property type="molecule type" value="Genomic_DNA"/>
</dbReference>
<organism evidence="1 2">
    <name type="scientific">Burkholderia ambifaria MEX-5</name>
    <dbReference type="NCBI Taxonomy" id="396597"/>
    <lineage>
        <taxon>Bacteria</taxon>
        <taxon>Pseudomonadati</taxon>
        <taxon>Pseudomonadota</taxon>
        <taxon>Betaproteobacteria</taxon>
        <taxon>Burkholderiales</taxon>
        <taxon>Burkholderiaceae</taxon>
        <taxon>Burkholderia</taxon>
        <taxon>Burkholderia cepacia complex</taxon>
    </lineage>
</organism>
<proteinExistence type="predicted"/>
<comment type="caution">
    <text evidence="1">The sequence shown here is derived from an EMBL/GenBank/DDBJ whole genome shotgun (WGS) entry which is preliminary data.</text>
</comment>
<sequence>MIAPRFIPSAFTRNTPIPPIPSSGFTITSPCAAWNARKRAASRVTSVGATNCGNSPIASFSE</sequence>
<dbReference type="Proteomes" id="UP000004814">
    <property type="component" value="Unassembled WGS sequence"/>
</dbReference>
<evidence type="ECO:0000313" key="1">
    <source>
        <dbReference type="EMBL" id="EDT37442.1"/>
    </source>
</evidence>
<evidence type="ECO:0000313" key="2">
    <source>
        <dbReference type="Proteomes" id="UP000004814"/>
    </source>
</evidence>
<name>B1TG62_9BURK</name>
<accession>B1TG62</accession>